<dbReference type="PANTHER" id="PTHR33650">
    <property type="entry name" value="CHLOROPLAST ENVELOPE MEMBRANE PROTEIN-RELATED"/>
    <property type="match status" value="1"/>
</dbReference>
<feature type="transmembrane region" description="Helical" evidence="8">
    <location>
        <begin position="222"/>
        <end position="241"/>
    </location>
</feature>
<keyword evidence="8" id="KW-0997">Cell inner membrane</keyword>
<comment type="caution">
    <text evidence="9">The sequence shown here is derived from an EMBL/GenBank/DDBJ whole genome shotgun (WGS) entry which is preliminary data.</text>
</comment>
<keyword evidence="8" id="KW-1003">Cell membrane</keyword>
<name>A0A0A1VSD5_MICAE</name>
<dbReference type="Pfam" id="PF03040">
    <property type="entry name" value="CemA"/>
    <property type="match status" value="1"/>
</dbReference>
<comment type="similarity">
    <text evidence="8">Belongs to the CemA family.</text>
</comment>
<protein>
    <recommendedName>
        <fullName evidence="8">Proton extrusion protein PxcA</fullName>
    </recommendedName>
</protein>
<dbReference type="Proteomes" id="UP000030321">
    <property type="component" value="Unassembled WGS sequence"/>
</dbReference>
<dbReference type="RefSeq" id="WP_045358150.1">
    <property type="nucleotide sequence ID" value="NZ_BBPA01000020.1"/>
</dbReference>
<evidence type="ECO:0000256" key="2">
    <source>
        <dbReference type="ARBA" id="ARBA00022448"/>
    </source>
</evidence>
<accession>A0A0A1VSD5</accession>
<comment type="subcellular location">
    <subcellularLocation>
        <location evidence="8">Cell inner membrane</location>
        <topology evidence="8">Multi-pass membrane protein</topology>
    </subcellularLocation>
    <subcellularLocation>
        <location evidence="1">Membrane</location>
        <topology evidence="1">Multi-pass membrane protein</topology>
    </subcellularLocation>
</comment>
<dbReference type="GO" id="GO:0005886">
    <property type="term" value="C:plasma membrane"/>
    <property type="evidence" value="ECO:0007669"/>
    <property type="project" value="UniProtKB-SubCell"/>
</dbReference>
<evidence type="ECO:0000256" key="8">
    <source>
        <dbReference type="HAMAP-Rule" id="MF_01308"/>
    </source>
</evidence>
<evidence type="ECO:0000256" key="7">
    <source>
        <dbReference type="ARBA" id="ARBA00023136"/>
    </source>
</evidence>
<feature type="transmembrane region" description="Helical" evidence="8">
    <location>
        <begin position="322"/>
        <end position="343"/>
    </location>
</feature>
<dbReference type="PANTHER" id="PTHR33650:SF2">
    <property type="entry name" value="CHLOROPLAST ENVELOPE MEMBRANE PROTEIN"/>
    <property type="match status" value="1"/>
</dbReference>
<keyword evidence="5 8" id="KW-1133">Transmembrane helix</keyword>
<evidence type="ECO:0000256" key="3">
    <source>
        <dbReference type="ARBA" id="ARBA00022692"/>
    </source>
</evidence>
<keyword evidence="6 8" id="KW-0406">Ion transport</keyword>
<evidence type="ECO:0000256" key="4">
    <source>
        <dbReference type="ARBA" id="ARBA00022781"/>
    </source>
</evidence>
<keyword evidence="4 8" id="KW-0375">Hydrogen ion transport</keyword>
<gene>
    <name evidence="8" type="primary">pxcA</name>
    <name evidence="9" type="ORF">N44_00901</name>
</gene>
<sequence length="445" mass="51280">MNLNRILQGVNQWLLQTPERSLDEAYHAALKIKEIEDKHFQGRKVANEFSNYGSSTNSYFIAEVKGYLQKIKVRLTEFKASRSIVNTFGPNQPTINNGVITVTTDVCLKKLQFIDGVIGKYQGNYWQEELEDVPKSLQTRNVERETAKIKTSRNRSFLAAGSLEEEEIIKNNKSQKATEKPGVLPRSFVNTFNRIKQEIDPQAEESEEAVLKRFRNSRYKTAISLKFILLLIIVPLLTQQLTKTFLITPLVNKYFQQQEQFIFINQDLEEEAFSELRRFEEALHFRGMIGLAPKLSKEEIEGEITKKAAVLSEEFRQRGLNAIANIFADICSLIAFGFVVAFSRREIEIVKSFLDGILYNLSDSAKAFLIILFTDIFVGFHSPHGWEVILEGLSRHFGLPENREFNFLFIATFPVILDTVLKYWIFRYLNRISPSAVATYRNMNE</sequence>
<dbReference type="HAMAP" id="MF_01308">
    <property type="entry name" value="CemA_PxcA"/>
    <property type="match status" value="1"/>
</dbReference>
<evidence type="ECO:0000313" key="10">
    <source>
        <dbReference type="Proteomes" id="UP000030321"/>
    </source>
</evidence>
<reference evidence="10" key="1">
    <citation type="journal article" date="2015" name="Genome">
        <title>Whole Genome Sequence of the Non-Microcystin-Producing Microcystis aeruginosa Strain NIES-44.</title>
        <authorList>
            <person name="Okano K."/>
            <person name="Miyata N."/>
            <person name="Ozaki Y."/>
        </authorList>
    </citation>
    <scope>NUCLEOTIDE SEQUENCE [LARGE SCALE GENOMIC DNA]</scope>
    <source>
        <strain evidence="10">NIES-44</strain>
    </source>
</reference>
<keyword evidence="3 8" id="KW-0812">Transmembrane</keyword>
<dbReference type="InterPro" id="IPR004282">
    <property type="entry name" value="CemA"/>
</dbReference>
<evidence type="ECO:0000256" key="1">
    <source>
        <dbReference type="ARBA" id="ARBA00004141"/>
    </source>
</evidence>
<dbReference type="EMBL" id="BBPA01000020">
    <property type="protein sequence ID" value="GAL92343.1"/>
    <property type="molecule type" value="Genomic_DNA"/>
</dbReference>
<dbReference type="AlphaFoldDB" id="A0A0A1VSD5"/>
<organism evidence="9 10">
    <name type="scientific">Microcystis aeruginosa NIES-44</name>
    <dbReference type="NCBI Taxonomy" id="449439"/>
    <lineage>
        <taxon>Bacteria</taxon>
        <taxon>Bacillati</taxon>
        <taxon>Cyanobacteriota</taxon>
        <taxon>Cyanophyceae</taxon>
        <taxon>Oscillatoriophycideae</taxon>
        <taxon>Chroococcales</taxon>
        <taxon>Microcystaceae</taxon>
        <taxon>Microcystis</taxon>
    </lineage>
</organism>
<dbReference type="GO" id="GO:0015078">
    <property type="term" value="F:proton transmembrane transporter activity"/>
    <property type="evidence" value="ECO:0007669"/>
    <property type="project" value="UniProtKB-UniRule"/>
</dbReference>
<comment type="function">
    <text evidence="8">Required for H(+) efflux immediately after light irradiation to form a rapid H(+) concentration gradient across the thylakoid membranes. Together with PxcL, contributes to transient H(+) uptake following dark to light transition.</text>
</comment>
<keyword evidence="7 8" id="KW-0472">Membrane</keyword>
<keyword evidence="2 8" id="KW-0813">Transport</keyword>
<evidence type="ECO:0000256" key="5">
    <source>
        <dbReference type="ARBA" id="ARBA00022989"/>
    </source>
</evidence>
<feature type="transmembrane region" description="Helical" evidence="8">
    <location>
        <begin position="364"/>
        <end position="385"/>
    </location>
</feature>
<evidence type="ECO:0000313" key="9">
    <source>
        <dbReference type="EMBL" id="GAL92343.1"/>
    </source>
</evidence>
<feature type="transmembrane region" description="Helical" evidence="8">
    <location>
        <begin position="405"/>
        <end position="425"/>
    </location>
</feature>
<proteinExistence type="inferred from homology"/>
<dbReference type="NCBIfam" id="NF002703">
    <property type="entry name" value="PRK02507.1-1"/>
    <property type="match status" value="1"/>
</dbReference>
<evidence type="ECO:0000256" key="6">
    <source>
        <dbReference type="ARBA" id="ARBA00023065"/>
    </source>
</evidence>